<dbReference type="AlphaFoldDB" id="A0A1M5A6V8"/>
<dbReference type="CDD" id="cd04301">
    <property type="entry name" value="NAT_SF"/>
    <property type="match status" value="1"/>
</dbReference>
<sequence>MIEDINVRISHEMELNNDFPAYYLQSFYGKIIFSDWETDAEESPELVEVGEVEFDYFDNDSAIKNGEDIFPILDDIDQEYYDLYKALSVYFGKNNIPNFLYLHRITVKEQYRSNGIASAVTERIEHYFKNKAKIAIVKPWPLEIDHDSEEFKKMRQKMVRHYQKLGYKKISDGFMVKYLW</sequence>
<dbReference type="SUPFAM" id="SSF55729">
    <property type="entry name" value="Acyl-CoA N-acyltransferases (Nat)"/>
    <property type="match status" value="1"/>
</dbReference>
<dbReference type="OrthoDB" id="9795206at2"/>
<reference evidence="3" key="1">
    <citation type="submission" date="2016-11" db="EMBL/GenBank/DDBJ databases">
        <authorList>
            <person name="Varghese N."/>
            <person name="Submissions S."/>
        </authorList>
    </citation>
    <scope>NUCLEOTIDE SEQUENCE [LARGE SCALE GENOMIC DNA]</scope>
    <source>
        <strain evidence="3">DSM 12395</strain>
    </source>
</reference>
<evidence type="ECO:0000313" key="2">
    <source>
        <dbReference type="EMBL" id="SHF26041.1"/>
    </source>
</evidence>
<proteinExistence type="predicted"/>
<dbReference type="InterPro" id="IPR016181">
    <property type="entry name" value="Acyl_CoA_acyltransferase"/>
</dbReference>
<dbReference type="GO" id="GO:0016747">
    <property type="term" value="F:acyltransferase activity, transferring groups other than amino-acyl groups"/>
    <property type="evidence" value="ECO:0007669"/>
    <property type="project" value="InterPro"/>
</dbReference>
<dbReference type="PROSITE" id="PS51186">
    <property type="entry name" value="GNAT"/>
    <property type="match status" value="1"/>
</dbReference>
<keyword evidence="3" id="KW-1185">Reference proteome</keyword>
<dbReference type="InterPro" id="IPR000182">
    <property type="entry name" value="GNAT_dom"/>
</dbReference>
<dbReference type="RefSeq" id="WP_073239433.1">
    <property type="nucleotide sequence ID" value="NZ_FQUY01000016.1"/>
</dbReference>
<keyword evidence="2" id="KW-0808">Transferase</keyword>
<gene>
    <name evidence="2" type="ORF">SAMN02745133_02196</name>
</gene>
<organism evidence="2 3">
    <name type="scientific">Desulforamulus putei DSM 12395</name>
    <dbReference type="NCBI Taxonomy" id="1121429"/>
    <lineage>
        <taxon>Bacteria</taxon>
        <taxon>Bacillati</taxon>
        <taxon>Bacillota</taxon>
        <taxon>Clostridia</taxon>
        <taxon>Eubacteriales</taxon>
        <taxon>Peptococcaceae</taxon>
        <taxon>Desulforamulus</taxon>
    </lineage>
</organism>
<evidence type="ECO:0000259" key="1">
    <source>
        <dbReference type="PROSITE" id="PS51186"/>
    </source>
</evidence>
<evidence type="ECO:0000313" key="3">
    <source>
        <dbReference type="Proteomes" id="UP000184148"/>
    </source>
</evidence>
<feature type="domain" description="N-acetyltransferase" evidence="1">
    <location>
        <begin position="31"/>
        <end position="180"/>
    </location>
</feature>
<protein>
    <submittedName>
        <fullName evidence="2">Acetyltransferase (GNAT) family protein</fullName>
    </submittedName>
</protein>
<dbReference type="EMBL" id="FQUY01000016">
    <property type="protein sequence ID" value="SHF26041.1"/>
    <property type="molecule type" value="Genomic_DNA"/>
</dbReference>
<name>A0A1M5A6V8_9FIRM</name>
<dbReference type="Proteomes" id="UP000184148">
    <property type="component" value="Unassembled WGS sequence"/>
</dbReference>
<accession>A0A1M5A6V8</accession>
<dbReference type="Gene3D" id="3.40.630.30">
    <property type="match status" value="1"/>
</dbReference>